<keyword evidence="2" id="KW-1185">Reference proteome</keyword>
<dbReference type="OrthoDB" id="2099276at2759"/>
<dbReference type="EMBL" id="FJOG01000057">
    <property type="protein sequence ID" value="CZR68618.1"/>
    <property type="molecule type" value="Genomic_DNA"/>
</dbReference>
<organism evidence="1 2">
    <name type="scientific">Phialocephala subalpina</name>
    <dbReference type="NCBI Taxonomy" id="576137"/>
    <lineage>
        <taxon>Eukaryota</taxon>
        <taxon>Fungi</taxon>
        <taxon>Dikarya</taxon>
        <taxon>Ascomycota</taxon>
        <taxon>Pezizomycotina</taxon>
        <taxon>Leotiomycetes</taxon>
        <taxon>Helotiales</taxon>
        <taxon>Mollisiaceae</taxon>
        <taxon>Phialocephala</taxon>
        <taxon>Phialocephala fortinii species complex</taxon>
    </lineage>
</organism>
<evidence type="ECO:0000313" key="2">
    <source>
        <dbReference type="Proteomes" id="UP000184330"/>
    </source>
</evidence>
<reference evidence="1 2" key="1">
    <citation type="submission" date="2016-03" db="EMBL/GenBank/DDBJ databases">
        <authorList>
            <person name="Ploux O."/>
        </authorList>
    </citation>
    <scope>NUCLEOTIDE SEQUENCE [LARGE SCALE GENOMIC DNA]</scope>
    <source>
        <strain evidence="1 2">UAMH 11012</strain>
    </source>
</reference>
<accession>A0A1L7XUB4</accession>
<dbReference type="InterPro" id="IPR038883">
    <property type="entry name" value="AN11006-like"/>
</dbReference>
<dbReference type="AlphaFoldDB" id="A0A1L7XUB4"/>
<proteinExistence type="predicted"/>
<dbReference type="Proteomes" id="UP000184330">
    <property type="component" value="Unassembled WGS sequence"/>
</dbReference>
<sequence>MNSAISSIIGFDWAKVPPDPYVSPKSISLSHFLDRPRPHPAILFNRRCTSCYGDRMDPDEEYRGDCDPLPFQLLYVSRTIFSEVLSTFYSENKFSVVRTDPGGLSCLQDFRPVIIARLTSLSIRLNVSDCQTMRVCQQTSHRMCCHPGICMERGHDKLLGTKSSGPENSPIVKWTKLCKYMASHIVPNQLKLCVICDVADIETAKEVVDPLSSVPILRGLAIRLGNDPKDLCLYDLAKRTVYEKTNHSEATQSSPFRFGDLPQEIRFQILECTELVTPFDIAWAPYRSSCGLSVFEFRIFKRWYSNTYLPVDEHFSGCCRECSDAKEGCCCWRQRAAYSSSCTCWKMPMPLLSVCRQMREDATTVFFSKNHFVVLPAEDKSPRKRKQLEILQFLDRLPPTALTHIRSLTWIVPTVADGFFEQDSTSYRDWLDVVDISRREMNLPQLNLTLDFLRARRSFEADLDDQADALAGYRILTTCNRAHRTRTAMTACAAAQLLTESLLPLGPFKNLRIHLSCHWGAYPLTFSYSEDGEEVAEKERNLEKQIMGDEYNAILQGKHARRHGWNGYFCYGKCGECPEPEPRKIFELMGSNIT</sequence>
<dbReference type="PANTHER" id="PTHR42085">
    <property type="entry name" value="F-BOX DOMAIN-CONTAINING PROTEIN"/>
    <property type="match status" value="1"/>
</dbReference>
<evidence type="ECO:0000313" key="1">
    <source>
        <dbReference type="EMBL" id="CZR68618.1"/>
    </source>
</evidence>
<protein>
    <submittedName>
        <fullName evidence="1">Uncharacterized protein</fullName>
    </submittedName>
</protein>
<gene>
    <name evidence="1" type="ORF">PAC_18517</name>
</gene>
<dbReference type="PANTHER" id="PTHR42085:SF6">
    <property type="entry name" value="F-BOX DOMAIN-CONTAINING PROTEIN"/>
    <property type="match status" value="1"/>
</dbReference>
<name>A0A1L7XUB4_9HELO</name>